<proteinExistence type="predicted"/>
<organism evidence="1 2">
    <name type="scientific">Porphyromonas loveana</name>
    <dbReference type="NCBI Taxonomy" id="1884669"/>
    <lineage>
        <taxon>Bacteria</taxon>
        <taxon>Pseudomonadati</taxon>
        <taxon>Bacteroidota</taxon>
        <taxon>Bacteroidia</taxon>
        <taxon>Bacteroidales</taxon>
        <taxon>Porphyromonadaceae</taxon>
        <taxon>Porphyromonas</taxon>
    </lineage>
</organism>
<accession>A0A2U1FPK4</accession>
<dbReference type="AlphaFoldDB" id="A0A2U1FPK4"/>
<dbReference type="EMBL" id="QEKY01000002">
    <property type="protein sequence ID" value="PVZ14089.1"/>
    <property type="molecule type" value="Genomic_DNA"/>
</dbReference>
<dbReference type="Proteomes" id="UP000245462">
    <property type="component" value="Unassembled WGS sequence"/>
</dbReference>
<sequence>MVGKTSIYDFLHEDKHSGGALYTHCRHVLRHGEQTFKSGEVQEIKEQKEQFQSITSNNKSEFMVFDKIEEALKMPVYSARA</sequence>
<protein>
    <submittedName>
        <fullName evidence="1">Uncharacterized protein</fullName>
    </submittedName>
</protein>
<reference evidence="1 2" key="1">
    <citation type="submission" date="2018-04" db="EMBL/GenBank/DDBJ databases">
        <title>Genomic Encyclopedia of Type Strains, Phase IV (KMG-IV): sequencing the most valuable type-strain genomes for metagenomic binning, comparative biology and taxonomic classification.</title>
        <authorList>
            <person name="Goeker M."/>
        </authorList>
    </citation>
    <scope>NUCLEOTIDE SEQUENCE [LARGE SCALE GENOMIC DNA]</scope>
    <source>
        <strain evidence="1 2">DSM 28520</strain>
    </source>
</reference>
<comment type="caution">
    <text evidence="1">The sequence shown here is derived from an EMBL/GenBank/DDBJ whole genome shotgun (WGS) entry which is preliminary data.</text>
</comment>
<evidence type="ECO:0000313" key="2">
    <source>
        <dbReference type="Proteomes" id="UP000245462"/>
    </source>
</evidence>
<keyword evidence="2" id="KW-1185">Reference proteome</keyword>
<name>A0A2U1FPK4_9PORP</name>
<gene>
    <name evidence="1" type="ORF">C7382_102133</name>
</gene>
<evidence type="ECO:0000313" key="1">
    <source>
        <dbReference type="EMBL" id="PVZ14089.1"/>
    </source>
</evidence>